<name>A0A2M6ZEY0_9BACT</name>
<reference evidence="3" key="1">
    <citation type="submission" date="2017-09" db="EMBL/GenBank/DDBJ databases">
        <title>Depth-based differentiation of microbial function through sediment-hosted aquifers and enrichment of novel symbionts in the deep terrestrial subsurface.</title>
        <authorList>
            <person name="Probst A.J."/>
            <person name="Ladd B."/>
            <person name="Jarett J.K."/>
            <person name="Geller-Mcgrath D.E."/>
            <person name="Sieber C.M.K."/>
            <person name="Emerson J.B."/>
            <person name="Anantharaman K."/>
            <person name="Thomas B.C."/>
            <person name="Malmstrom R."/>
            <person name="Stieglmeier M."/>
            <person name="Klingl A."/>
            <person name="Woyke T."/>
            <person name="Ryan C.M."/>
            <person name="Banfield J.F."/>
        </authorList>
    </citation>
    <scope>NUCLEOTIDE SEQUENCE [LARGE SCALE GENOMIC DNA]</scope>
</reference>
<dbReference type="InterPro" id="IPR036527">
    <property type="entry name" value="SCP2_sterol-bd_dom_sf"/>
</dbReference>
<organism evidence="2 3">
    <name type="scientific">Candidatus Desantisbacteria bacterium CG07_land_8_20_14_0_80_39_15</name>
    <dbReference type="NCBI Taxonomy" id="1974549"/>
    <lineage>
        <taxon>Bacteria</taxon>
        <taxon>Candidatus Desantisiibacteriota</taxon>
    </lineage>
</organism>
<accession>A0A2M6ZEY0</accession>
<keyword evidence="1" id="KW-0812">Transmembrane</keyword>
<keyword evidence="1" id="KW-1133">Transmembrane helix</keyword>
<protein>
    <submittedName>
        <fullName evidence="2">Uncharacterized protein</fullName>
    </submittedName>
</protein>
<dbReference type="AlphaFoldDB" id="A0A2M6ZEY0"/>
<comment type="caution">
    <text evidence="2">The sequence shown here is derived from an EMBL/GenBank/DDBJ whole genome shotgun (WGS) entry which is preliminary data.</text>
</comment>
<keyword evidence="1" id="KW-0472">Membrane</keyword>
<feature type="transmembrane region" description="Helical" evidence="1">
    <location>
        <begin position="12"/>
        <end position="31"/>
    </location>
</feature>
<dbReference type="Proteomes" id="UP000229227">
    <property type="component" value="Unassembled WGS sequence"/>
</dbReference>
<evidence type="ECO:0000313" key="2">
    <source>
        <dbReference type="EMBL" id="PIU50940.1"/>
    </source>
</evidence>
<gene>
    <name evidence="2" type="ORF">COS91_07075</name>
</gene>
<dbReference type="SUPFAM" id="SSF55718">
    <property type="entry name" value="SCP-like"/>
    <property type="match status" value="1"/>
</dbReference>
<evidence type="ECO:0000256" key="1">
    <source>
        <dbReference type="SAM" id="Phobius"/>
    </source>
</evidence>
<dbReference type="EMBL" id="PEWN01000113">
    <property type="protein sequence ID" value="PIU50940.1"/>
    <property type="molecule type" value="Genomic_DNA"/>
</dbReference>
<sequence>MKLILGKVLNTFILHGMVIGNWIVFQLVKMLDVRFRKALERFDATYQFRTGPITRRLIFADGCIRTRRGLDPSSDYEIVLLDPPGVVRRILKNPDNLIKLLMENKIDQRGNNYYLFKFGYLLGLCDRYFQELIEKHTFLIPLKIRQRMKAGKEKK</sequence>
<evidence type="ECO:0000313" key="3">
    <source>
        <dbReference type="Proteomes" id="UP000229227"/>
    </source>
</evidence>
<proteinExistence type="predicted"/>